<organism evidence="1 2">
    <name type="scientific">Trifolium pratense</name>
    <name type="common">Red clover</name>
    <dbReference type="NCBI Taxonomy" id="57577"/>
    <lineage>
        <taxon>Eukaryota</taxon>
        <taxon>Viridiplantae</taxon>
        <taxon>Streptophyta</taxon>
        <taxon>Embryophyta</taxon>
        <taxon>Tracheophyta</taxon>
        <taxon>Spermatophyta</taxon>
        <taxon>Magnoliopsida</taxon>
        <taxon>eudicotyledons</taxon>
        <taxon>Gunneridae</taxon>
        <taxon>Pentapetalae</taxon>
        <taxon>rosids</taxon>
        <taxon>fabids</taxon>
        <taxon>Fabales</taxon>
        <taxon>Fabaceae</taxon>
        <taxon>Papilionoideae</taxon>
        <taxon>50 kb inversion clade</taxon>
        <taxon>NPAAA clade</taxon>
        <taxon>Hologalegina</taxon>
        <taxon>IRL clade</taxon>
        <taxon>Trifolieae</taxon>
        <taxon>Trifolium</taxon>
    </lineage>
</organism>
<accession>A0ACB0K5V0</accession>
<dbReference type="EMBL" id="CASHSV030000170">
    <property type="protein sequence ID" value="CAJ2651728.1"/>
    <property type="molecule type" value="Genomic_DNA"/>
</dbReference>
<keyword evidence="2" id="KW-1185">Reference proteome</keyword>
<protein>
    <submittedName>
        <fullName evidence="1">Uncharacterized protein</fullName>
    </submittedName>
</protein>
<proteinExistence type="predicted"/>
<gene>
    <name evidence="1" type="ORF">MILVUS5_LOCUS19323</name>
</gene>
<name>A0ACB0K5V0_TRIPR</name>
<reference evidence="1" key="1">
    <citation type="submission" date="2023-10" db="EMBL/GenBank/DDBJ databases">
        <authorList>
            <person name="Rodriguez Cubillos JULIANA M."/>
            <person name="De Vega J."/>
        </authorList>
    </citation>
    <scope>NUCLEOTIDE SEQUENCE</scope>
</reference>
<comment type="caution">
    <text evidence="1">The sequence shown here is derived from an EMBL/GenBank/DDBJ whole genome shotgun (WGS) entry which is preliminary data.</text>
</comment>
<evidence type="ECO:0000313" key="1">
    <source>
        <dbReference type="EMBL" id="CAJ2651728.1"/>
    </source>
</evidence>
<dbReference type="Proteomes" id="UP001177021">
    <property type="component" value="Unassembled WGS sequence"/>
</dbReference>
<evidence type="ECO:0000313" key="2">
    <source>
        <dbReference type="Proteomes" id="UP001177021"/>
    </source>
</evidence>
<sequence length="839" mass="94740">MEGPTIHWFNLLMETEDQLSWEKLKKSLIARYGGRRLENPFEELSTLRQTGSVEEFVEAFELLSSQVGRLPEEQYLVYFMSGLKPSIRRRVRTLNPGNRMQMMRMAKDVEEEFRDEDDKGDGGLGKKLVGRSENSGFGSKSRSGFNPAQKEMTRSSYSGWNNSIKKTGSQIPISNANSNSSSSLSSTGRKNDGERRGGTFDRWRGVRSEEVEERRIKGLCFKCGGKWHPTQHKCPERSLCVLILGEGEALNDDGEIVALEVEDEVVEEETDAKCKILGVLGSMGEYKTMKIGGRLEGIDVVVLIDSGASHNFLTTKLTSALGLPITSMAERKIKFSDGHKMVSKGVCEGVALMLGEMKVVVDALVLDLGGLDVILGVSWLSTLGKKKKETIDAKLQEVLAKFPEVFNDSIRLPPVRSQSHQIKLQPDHGAVSVRPYRYPHHQKEEIERQVKELLEAVVIRQSMSAFSSLVILVRKKDKSWRMCVDYRALNKATIPDKYPIPIIDELLDELFGAAIFSKIDLKSGYHQIRVHDDDIHKTAFRTYNGHYEFLVMPFGLMNAPATFQSTMNDLFRPYLRKFVLVFFYDILVYSKNMSEHYYHLEQVLKVLVDNCFIANQKKCKFGCEHVDYLGHIISGEGVAVDPEKVKCVTDWPIPKNVKGVRGFLGLTGYYKKFIKDYGKIAKPLTELTKKDNFIGGPEANDAFEKLKKIMTTSPVLTLPNFAIPFEVECDAAGRGIGTVLMQKKQPIAYFSKALSPSNLAKSVYEKELMALVLSIQHWRPYLLGKSFVVYIDHKSLKHFLQQKISSSDQQCWLSKLLGYQFEVHYKPGPENKAADALSR</sequence>